<gene>
    <name evidence="1" type="ORF">UFOPK2399_00257</name>
</gene>
<sequence>MSQIVTLQTGAEMRLTNAPSSLAVVCINGGQGGEVEGTWSASLEWLVERLAPQHSTLRFAEVRYRIKSWRRLDWCIDDARAAIAETGADRTLLVGFSMGGAVGIGAVDAPGVEGLVGLAPWIPDRMPIDTLVGRRLDVLHGSLDRWLPGIPGVSAASSRRGFERAQALGVPGTYTLIPGAVHPIALRAPNGKPFPFPRARRWAELLGERIDAFAASTTV</sequence>
<organism evidence="1">
    <name type="scientific">freshwater metagenome</name>
    <dbReference type="NCBI Taxonomy" id="449393"/>
    <lineage>
        <taxon>unclassified sequences</taxon>
        <taxon>metagenomes</taxon>
        <taxon>ecological metagenomes</taxon>
    </lineage>
</organism>
<dbReference type="SUPFAM" id="SSF53474">
    <property type="entry name" value="alpha/beta-Hydrolases"/>
    <property type="match status" value="1"/>
</dbReference>
<protein>
    <submittedName>
        <fullName evidence="1">Unannotated protein</fullName>
    </submittedName>
</protein>
<reference evidence="1" key="1">
    <citation type="submission" date="2020-05" db="EMBL/GenBank/DDBJ databases">
        <authorList>
            <person name="Chiriac C."/>
            <person name="Salcher M."/>
            <person name="Ghai R."/>
            <person name="Kavagutti S V."/>
        </authorList>
    </citation>
    <scope>NUCLEOTIDE SEQUENCE</scope>
</reference>
<proteinExistence type="predicted"/>
<evidence type="ECO:0000313" key="1">
    <source>
        <dbReference type="EMBL" id="CAB4685494.1"/>
    </source>
</evidence>
<dbReference type="AlphaFoldDB" id="A0A6J6NL88"/>
<dbReference type="EMBL" id="CAEZXP010000001">
    <property type="protein sequence ID" value="CAB4685494.1"/>
    <property type="molecule type" value="Genomic_DNA"/>
</dbReference>
<dbReference type="Gene3D" id="3.40.50.1820">
    <property type="entry name" value="alpha/beta hydrolase"/>
    <property type="match status" value="1"/>
</dbReference>
<accession>A0A6J6NL88</accession>
<name>A0A6J6NL88_9ZZZZ</name>
<dbReference type="InterPro" id="IPR029058">
    <property type="entry name" value="AB_hydrolase_fold"/>
</dbReference>